<dbReference type="Pfam" id="PF10034">
    <property type="entry name" value="Dpy19"/>
    <property type="match status" value="1"/>
</dbReference>
<evidence type="ECO:0000256" key="3">
    <source>
        <dbReference type="ARBA" id="ARBA00022676"/>
    </source>
</evidence>
<keyword evidence="10" id="KW-1185">Reference proteome</keyword>
<accession>A0A813EIS4</accession>
<dbReference type="InterPro" id="IPR018732">
    <property type="entry name" value="Dpy-19/Dpy-19-like"/>
</dbReference>
<evidence type="ECO:0000256" key="2">
    <source>
        <dbReference type="ARBA" id="ARBA00008744"/>
    </source>
</evidence>
<evidence type="ECO:0000256" key="8">
    <source>
        <dbReference type="SAM" id="Phobius"/>
    </source>
</evidence>
<evidence type="ECO:0000256" key="1">
    <source>
        <dbReference type="ARBA" id="ARBA00004141"/>
    </source>
</evidence>
<dbReference type="GO" id="GO:0016020">
    <property type="term" value="C:membrane"/>
    <property type="evidence" value="ECO:0007669"/>
    <property type="project" value="UniProtKB-SubCell"/>
</dbReference>
<feature type="transmembrane region" description="Helical" evidence="8">
    <location>
        <begin position="43"/>
        <end position="61"/>
    </location>
</feature>
<organism evidence="9 10">
    <name type="scientific">Polarella glacialis</name>
    <name type="common">Dinoflagellate</name>
    <dbReference type="NCBI Taxonomy" id="89957"/>
    <lineage>
        <taxon>Eukaryota</taxon>
        <taxon>Sar</taxon>
        <taxon>Alveolata</taxon>
        <taxon>Dinophyceae</taxon>
        <taxon>Suessiales</taxon>
        <taxon>Suessiaceae</taxon>
        <taxon>Polarella</taxon>
    </lineage>
</organism>
<evidence type="ECO:0000256" key="7">
    <source>
        <dbReference type="ARBA" id="ARBA00023136"/>
    </source>
</evidence>
<keyword evidence="6 8" id="KW-1133">Transmembrane helix</keyword>
<dbReference type="EMBL" id="CAJNNV010010602">
    <property type="protein sequence ID" value="CAE8598816.1"/>
    <property type="molecule type" value="Genomic_DNA"/>
</dbReference>
<comment type="caution">
    <text evidence="9">The sequence shown here is derived from an EMBL/GenBank/DDBJ whole genome shotgun (WGS) entry which is preliminary data.</text>
</comment>
<keyword evidence="3" id="KW-0328">Glycosyltransferase</keyword>
<keyword evidence="5 8" id="KW-0812">Transmembrane</keyword>
<keyword evidence="4" id="KW-0808">Transferase</keyword>
<evidence type="ECO:0000313" key="9">
    <source>
        <dbReference type="EMBL" id="CAE8598816.1"/>
    </source>
</evidence>
<feature type="non-terminal residue" evidence="9">
    <location>
        <position position="1"/>
    </location>
</feature>
<keyword evidence="7 8" id="KW-0472">Membrane</keyword>
<proteinExistence type="inferred from homology"/>
<dbReference type="Proteomes" id="UP000654075">
    <property type="component" value="Unassembled WGS sequence"/>
</dbReference>
<gene>
    <name evidence="9" type="ORF">PGLA1383_LOCUS17215</name>
</gene>
<feature type="transmembrane region" description="Helical" evidence="8">
    <location>
        <begin position="73"/>
        <end position="91"/>
    </location>
</feature>
<evidence type="ECO:0000256" key="4">
    <source>
        <dbReference type="ARBA" id="ARBA00022679"/>
    </source>
</evidence>
<dbReference type="AlphaFoldDB" id="A0A813EIS4"/>
<reference evidence="9" key="1">
    <citation type="submission" date="2021-02" db="EMBL/GenBank/DDBJ databases">
        <authorList>
            <person name="Dougan E. K."/>
            <person name="Rhodes N."/>
            <person name="Thang M."/>
            <person name="Chan C."/>
        </authorList>
    </citation>
    <scope>NUCLEOTIDE SEQUENCE</scope>
</reference>
<evidence type="ECO:0000256" key="6">
    <source>
        <dbReference type="ARBA" id="ARBA00022989"/>
    </source>
</evidence>
<protein>
    <submittedName>
        <fullName evidence="9">Uncharacterized protein</fullName>
    </submittedName>
</protein>
<evidence type="ECO:0000256" key="5">
    <source>
        <dbReference type="ARBA" id="ARBA00022692"/>
    </source>
</evidence>
<dbReference type="OrthoDB" id="537915at2759"/>
<dbReference type="GO" id="GO:0016757">
    <property type="term" value="F:glycosyltransferase activity"/>
    <property type="evidence" value="ECO:0007669"/>
    <property type="project" value="UniProtKB-KW"/>
</dbReference>
<comment type="subcellular location">
    <subcellularLocation>
        <location evidence="1">Membrane</location>
        <topology evidence="1">Multi-pass membrane protein</topology>
    </subcellularLocation>
</comment>
<comment type="similarity">
    <text evidence="2">Belongs to the dpy-19 family.</text>
</comment>
<evidence type="ECO:0000313" key="10">
    <source>
        <dbReference type="Proteomes" id="UP000654075"/>
    </source>
</evidence>
<sequence length="99" mass="11376">MSMLASEISGNPLAGLACFLASFLCRFQISRLGNYTSSNLRELWGTPVLWVQCYLLWRLILCSRQGRQTGGRLLWFGFTATTFLFIVLWQFSPFMLLLQ</sequence>
<name>A0A813EIS4_POLGL</name>